<feature type="region of interest" description="Disordered" evidence="1">
    <location>
        <begin position="190"/>
        <end position="211"/>
    </location>
</feature>
<feature type="region of interest" description="Disordered" evidence="1">
    <location>
        <begin position="1"/>
        <end position="100"/>
    </location>
</feature>
<proteinExistence type="predicted"/>
<accession>A0A8K0SXT5</accession>
<dbReference type="AlphaFoldDB" id="A0A8K0SXT5"/>
<evidence type="ECO:0000313" key="2">
    <source>
        <dbReference type="EMBL" id="KAH7319920.1"/>
    </source>
</evidence>
<comment type="caution">
    <text evidence="2">The sequence shown here is derived from an EMBL/GenBank/DDBJ whole genome shotgun (WGS) entry which is preliminary data.</text>
</comment>
<keyword evidence="3" id="KW-1185">Reference proteome</keyword>
<evidence type="ECO:0000313" key="3">
    <source>
        <dbReference type="Proteomes" id="UP000813444"/>
    </source>
</evidence>
<protein>
    <submittedName>
        <fullName evidence="2">Uncharacterized protein</fullName>
    </submittedName>
</protein>
<evidence type="ECO:0000256" key="1">
    <source>
        <dbReference type="SAM" id="MobiDB-lite"/>
    </source>
</evidence>
<dbReference type="Proteomes" id="UP000813444">
    <property type="component" value="Unassembled WGS sequence"/>
</dbReference>
<dbReference type="EMBL" id="JAGPNK010000006">
    <property type="protein sequence ID" value="KAH7319920.1"/>
    <property type="molecule type" value="Genomic_DNA"/>
</dbReference>
<sequence length="211" mass="23602">MKIAEYSPQMESLYSPGHCVIPQHSTNLPTRPKKPRQRTQSEPSPRNGDVGYQECNSILLTPSHHHSNETPASVTQGGIRKTMDARQPPSSKAISQSCHESSIVRTQSLFDLEPPIRNQDLVLSEAQNDAAETSSTDVEYLGACVRKEPISPSLPRKRHQPLPPHSDRRVQKRGRYIFRVGVRISDYKVIRSTGHSPPPASSQFQCRDGFD</sequence>
<dbReference type="OrthoDB" id="5062305at2759"/>
<reference evidence="2" key="1">
    <citation type="journal article" date="2021" name="Nat. Commun.">
        <title>Genetic determinants of endophytism in the Arabidopsis root mycobiome.</title>
        <authorList>
            <person name="Mesny F."/>
            <person name="Miyauchi S."/>
            <person name="Thiergart T."/>
            <person name="Pickel B."/>
            <person name="Atanasova L."/>
            <person name="Karlsson M."/>
            <person name="Huettel B."/>
            <person name="Barry K.W."/>
            <person name="Haridas S."/>
            <person name="Chen C."/>
            <person name="Bauer D."/>
            <person name="Andreopoulos W."/>
            <person name="Pangilinan J."/>
            <person name="LaButti K."/>
            <person name="Riley R."/>
            <person name="Lipzen A."/>
            <person name="Clum A."/>
            <person name="Drula E."/>
            <person name="Henrissat B."/>
            <person name="Kohler A."/>
            <person name="Grigoriev I.V."/>
            <person name="Martin F.M."/>
            <person name="Hacquard S."/>
        </authorList>
    </citation>
    <scope>NUCLEOTIDE SEQUENCE</scope>
    <source>
        <strain evidence="2">MPI-CAGE-CH-0235</strain>
    </source>
</reference>
<name>A0A8K0SXT5_9HYPO</name>
<gene>
    <name evidence="2" type="ORF">B0I35DRAFT_223406</name>
</gene>
<feature type="compositionally biased region" description="Polar residues" evidence="1">
    <location>
        <begin position="88"/>
        <end position="100"/>
    </location>
</feature>
<organism evidence="2 3">
    <name type="scientific">Stachybotrys elegans</name>
    <dbReference type="NCBI Taxonomy" id="80388"/>
    <lineage>
        <taxon>Eukaryota</taxon>
        <taxon>Fungi</taxon>
        <taxon>Dikarya</taxon>
        <taxon>Ascomycota</taxon>
        <taxon>Pezizomycotina</taxon>
        <taxon>Sordariomycetes</taxon>
        <taxon>Hypocreomycetidae</taxon>
        <taxon>Hypocreales</taxon>
        <taxon>Stachybotryaceae</taxon>
        <taxon>Stachybotrys</taxon>
    </lineage>
</organism>
<feature type="region of interest" description="Disordered" evidence="1">
    <location>
        <begin position="149"/>
        <end position="173"/>
    </location>
</feature>